<sequence length="139" mass="14694">MPDPFKTLMSTLENRFSGIAAQAVSGLPAELGTITAGGLKLDSFKHDIPDYGVAEWLVKLHVPSMKLVGTLTSPVKEDGTALPGATTSQRTRFDVEEVEIDEVRMNWQAGVRPGDRVLAIPVNAGNHAVVVCKVVGAGG</sequence>
<keyword evidence="2" id="KW-1185">Reference proteome</keyword>
<dbReference type="EMBL" id="JACJVR010000002">
    <property type="protein sequence ID" value="MBB6689869.1"/>
    <property type="molecule type" value="Genomic_DNA"/>
</dbReference>
<accession>A0A841TQ79</accession>
<dbReference type="AlphaFoldDB" id="A0A841TQ79"/>
<proteinExistence type="predicted"/>
<comment type="caution">
    <text evidence="1">The sequence shown here is derived from an EMBL/GenBank/DDBJ whole genome shotgun (WGS) entry which is preliminary data.</text>
</comment>
<gene>
    <name evidence="1" type="ORF">H7B90_00495</name>
</gene>
<protein>
    <submittedName>
        <fullName evidence="1">Uncharacterized protein</fullName>
    </submittedName>
</protein>
<dbReference type="RefSeq" id="WP_185133900.1">
    <property type="nucleotide sequence ID" value="NZ_BORM01000012.1"/>
</dbReference>
<evidence type="ECO:0000313" key="2">
    <source>
        <dbReference type="Proteomes" id="UP000553776"/>
    </source>
</evidence>
<reference evidence="1 2" key="1">
    <citation type="submission" date="2020-08" db="EMBL/GenBank/DDBJ databases">
        <title>Cohnella phylogeny.</title>
        <authorList>
            <person name="Dunlap C."/>
        </authorList>
    </citation>
    <scope>NUCLEOTIDE SEQUENCE [LARGE SCALE GENOMIC DNA]</scope>
    <source>
        <strain evidence="1 2">DSM 25239</strain>
    </source>
</reference>
<organism evidence="1 2">
    <name type="scientific">Cohnella xylanilytica</name>
    <dbReference type="NCBI Taxonomy" id="557555"/>
    <lineage>
        <taxon>Bacteria</taxon>
        <taxon>Bacillati</taxon>
        <taxon>Bacillota</taxon>
        <taxon>Bacilli</taxon>
        <taxon>Bacillales</taxon>
        <taxon>Paenibacillaceae</taxon>
        <taxon>Cohnella</taxon>
    </lineage>
</organism>
<evidence type="ECO:0000313" key="1">
    <source>
        <dbReference type="EMBL" id="MBB6689869.1"/>
    </source>
</evidence>
<name>A0A841TQ79_9BACL</name>
<dbReference type="Proteomes" id="UP000553776">
    <property type="component" value="Unassembled WGS sequence"/>
</dbReference>